<protein>
    <recommendedName>
        <fullName evidence="2">Fungal-type protein kinase domain-containing protein</fullName>
    </recommendedName>
</protein>
<dbReference type="PANTHER" id="PTHR38248">
    <property type="entry name" value="FUNK1 6"/>
    <property type="match status" value="1"/>
</dbReference>
<dbReference type="AlphaFoldDB" id="A0A4Y9ZBY3"/>
<dbReference type="Proteomes" id="UP000298327">
    <property type="component" value="Unassembled WGS sequence"/>
</dbReference>
<feature type="domain" description="Fungal-type protein kinase" evidence="2">
    <location>
        <begin position="201"/>
        <end position="598"/>
    </location>
</feature>
<evidence type="ECO:0000313" key="4">
    <source>
        <dbReference type="Proteomes" id="UP000298327"/>
    </source>
</evidence>
<evidence type="ECO:0000313" key="3">
    <source>
        <dbReference type="EMBL" id="TFY71311.1"/>
    </source>
</evidence>
<feature type="compositionally biased region" description="Basic and acidic residues" evidence="1">
    <location>
        <begin position="466"/>
        <end position="479"/>
    </location>
</feature>
<evidence type="ECO:0000259" key="2">
    <source>
        <dbReference type="Pfam" id="PF17667"/>
    </source>
</evidence>
<dbReference type="PANTHER" id="PTHR38248:SF2">
    <property type="entry name" value="FUNK1 11"/>
    <property type="match status" value="1"/>
</dbReference>
<reference evidence="3 4" key="1">
    <citation type="submission" date="2019-02" db="EMBL/GenBank/DDBJ databases">
        <title>Genome sequencing of the rare red list fungi Dentipellis fragilis.</title>
        <authorList>
            <person name="Buettner E."/>
            <person name="Kellner H."/>
        </authorList>
    </citation>
    <scope>NUCLEOTIDE SEQUENCE [LARGE SCALE GENOMIC DNA]</scope>
    <source>
        <strain evidence="3 4">DSM 105465</strain>
    </source>
</reference>
<evidence type="ECO:0000256" key="1">
    <source>
        <dbReference type="SAM" id="MobiDB-lite"/>
    </source>
</evidence>
<proteinExistence type="predicted"/>
<feature type="region of interest" description="Disordered" evidence="1">
    <location>
        <begin position="460"/>
        <end position="481"/>
    </location>
</feature>
<dbReference type="InterPro" id="IPR040976">
    <property type="entry name" value="Pkinase_fungal"/>
</dbReference>
<keyword evidence="4" id="KW-1185">Reference proteome</keyword>
<dbReference type="STRING" id="205917.A0A4Y9ZBY3"/>
<comment type="caution">
    <text evidence="3">The sequence shown here is derived from an EMBL/GenBank/DDBJ whole genome shotgun (WGS) entry which is preliminary data.</text>
</comment>
<gene>
    <name evidence="3" type="ORF">EVG20_g1703</name>
</gene>
<dbReference type="OrthoDB" id="312874at2759"/>
<dbReference type="Pfam" id="PF17667">
    <property type="entry name" value="Pkinase_fungal"/>
    <property type="match status" value="1"/>
</dbReference>
<sequence length="679" mass="76517">MATQNYKAHISEEDIAVSARSRADTWTKDCYTVANINRRITKAQVEEMVRRELTNKICTTDTDTFLSRILPVAAEHIDSIFHRLTSTNADAAYNGTRWTSFPADSNITKEVHLYDPIATAANQVLGACRDDPQVTVKVENLHWRVQPDKAPTSLDDYASLIRPDIVASLSKDADDKAVLANEDKLLEHVRKLGKDAKLSRTQREELSDKLSVWWLRVHVPVEVKYSDSEQEMWVGVDQLCNYMKSVLAEQLDRRFVIGLVICKYKLTVWLCDRSGLIGTRTPIDIHKEPKKFIHVMMALSCLEPARLGWDPTMKIVCQGKVGSEYHLSTSAQVTVKNFGKTAYETKWAIFVPKEDGSAEGEWYVTVRSLSIVRAAMMTGRATLVWLVTKDGENERFVLKQTWRPENVLTEAQFRALALPESNLCEIVRSVNVGADMEDQASVVVDTRHYVRRGIEGLRVVPDDSAPSDREPSSKKRSAEPELGEAALVVVNSTSQDTAGKVSARRARFNFTSRVLTRTLMSTYGWPVKFFRDVRELVATIRNAIEGHRNLWFGGVLHRDVSVGNILICSEDNDIRKTRGRLIDLDYSKRTADEDAPVSTYTSETTGEDPFAEEVTEIIRGAKVYGKVTIDMSAASALLLRYSGDLTASLAYIQIVLEIYPHLRSVSRPVRLFFQIYVCI</sequence>
<name>A0A4Y9ZBY3_9AGAM</name>
<dbReference type="EMBL" id="SEOQ01000057">
    <property type="protein sequence ID" value="TFY71311.1"/>
    <property type="molecule type" value="Genomic_DNA"/>
</dbReference>
<organism evidence="3 4">
    <name type="scientific">Dentipellis fragilis</name>
    <dbReference type="NCBI Taxonomy" id="205917"/>
    <lineage>
        <taxon>Eukaryota</taxon>
        <taxon>Fungi</taxon>
        <taxon>Dikarya</taxon>
        <taxon>Basidiomycota</taxon>
        <taxon>Agaricomycotina</taxon>
        <taxon>Agaricomycetes</taxon>
        <taxon>Russulales</taxon>
        <taxon>Hericiaceae</taxon>
        <taxon>Dentipellis</taxon>
    </lineage>
</organism>
<accession>A0A4Y9ZBY3</accession>